<keyword evidence="10" id="KW-0997">Cell inner membrane</keyword>
<dbReference type="Proteomes" id="UP000325134">
    <property type="component" value="Unassembled WGS sequence"/>
</dbReference>
<evidence type="ECO:0000256" key="11">
    <source>
        <dbReference type="SAM" id="MobiDB-lite"/>
    </source>
</evidence>
<evidence type="ECO:0000256" key="4">
    <source>
        <dbReference type="ARBA" id="ARBA00022475"/>
    </source>
</evidence>
<dbReference type="OrthoDB" id="7864548at2"/>
<dbReference type="GO" id="GO:0009425">
    <property type="term" value="C:bacterial-type flagellum basal body"/>
    <property type="evidence" value="ECO:0007669"/>
    <property type="project" value="InterPro"/>
</dbReference>
<name>A0A1M4XNV5_9RHOB</name>
<evidence type="ECO:0000256" key="5">
    <source>
        <dbReference type="ARBA" id="ARBA00022500"/>
    </source>
</evidence>
<dbReference type="RefSeq" id="WP_149775975.1">
    <property type="nucleotide sequence ID" value="NZ_FQVK01000012.1"/>
</dbReference>
<keyword evidence="7 10" id="KW-0283">Flagellar rotation</keyword>
<evidence type="ECO:0000256" key="1">
    <source>
        <dbReference type="ARBA" id="ARBA00002254"/>
    </source>
</evidence>
<keyword evidence="8" id="KW-1133">Transmembrane helix</keyword>
<organism evidence="13 14">
    <name type="scientific">Ruegeria intermedia</name>
    <dbReference type="NCBI Taxonomy" id="996115"/>
    <lineage>
        <taxon>Bacteria</taxon>
        <taxon>Pseudomonadati</taxon>
        <taxon>Pseudomonadota</taxon>
        <taxon>Alphaproteobacteria</taxon>
        <taxon>Rhodobacterales</taxon>
        <taxon>Roseobacteraceae</taxon>
        <taxon>Ruegeria</taxon>
    </lineage>
</organism>
<dbReference type="GO" id="GO:0071973">
    <property type="term" value="P:bacterial-type flagellum-dependent cell motility"/>
    <property type="evidence" value="ECO:0007669"/>
    <property type="project" value="InterPro"/>
</dbReference>
<evidence type="ECO:0000313" key="14">
    <source>
        <dbReference type="Proteomes" id="UP000325134"/>
    </source>
</evidence>
<keyword evidence="6" id="KW-0812">Transmembrane</keyword>
<keyword evidence="13" id="KW-0966">Cell projection</keyword>
<keyword evidence="5 10" id="KW-0145">Chemotaxis</keyword>
<dbReference type="AlphaFoldDB" id="A0A1M4XNV5"/>
<keyword evidence="9 10" id="KW-0472">Membrane</keyword>
<dbReference type="EMBL" id="FQVK01000012">
    <property type="protein sequence ID" value="SHE95046.1"/>
    <property type="molecule type" value="Genomic_DNA"/>
</dbReference>
<keyword evidence="14" id="KW-1185">Reference proteome</keyword>
<evidence type="ECO:0000313" key="13">
    <source>
        <dbReference type="EMBL" id="SHE95046.1"/>
    </source>
</evidence>
<keyword evidence="4" id="KW-1003">Cell membrane</keyword>
<dbReference type="GO" id="GO:0006935">
    <property type="term" value="P:chemotaxis"/>
    <property type="evidence" value="ECO:0007669"/>
    <property type="project" value="UniProtKB-KW"/>
</dbReference>
<gene>
    <name evidence="13" type="ORF">SAMN05444279_11276</name>
</gene>
<protein>
    <recommendedName>
        <fullName evidence="10">Flagellar protein FliL</fullName>
    </recommendedName>
</protein>
<dbReference type="GO" id="GO:0005886">
    <property type="term" value="C:plasma membrane"/>
    <property type="evidence" value="ECO:0007669"/>
    <property type="project" value="UniProtKB-SubCell"/>
</dbReference>
<evidence type="ECO:0000256" key="9">
    <source>
        <dbReference type="ARBA" id="ARBA00023136"/>
    </source>
</evidence>
<feature type="chain" id="PRO_5012906125" description="Flagellar protein FliL" evidence="12">
    <location>
        <begin position="21"/>
        <end position="180"/>
    </location>
</feature>
<evidence type="ECO:0000256" key="6">
    <source>
        <dbReference type="ARBA" id="ARBA00022692"/>
    </source>
</evidence>
<feature type="compositionally biased region" description="Basic and acidic residues" evidence="11">
    <location>
        <begin position="31"/>
        <end position="64"/>
    </location>
</feature>
<evidence type="ECO:0000256" key="12">
    <source>
        <dbReference type="SAM" id="SignalP"/>
    </source>
</evidence>
<evidence type="ECO:0000256" key="2">
    <source>
        <dbReference type="ARBA" id="ARBA00004162"/>
    </source>
</evidence>
<feature type="region of interest" description="Disordered" evidence="11">
    <location>
        <begin position="31"/>
        <end position="70"/>
    </location>
</feature>
<comment type="function">
    <text evidence="1 10">Controls the rotational direction of flagella during chemotaxis.</text>
</comment>
<dbReference type="InterPro" id="IPR005503">
    <property type="entry name" value="FliL"/>
</dbReference>
<feature type="signal peptide" evidence="12">
    <location>
        <begin position="1"/>
        <end position="20"/>
    </location>
</feature>
<evidence type="ECO:0000256" key="8">
    <source>
        <dbReference type="ARBA" id="ARBA00022989"/>
    </source>
</evidence>
<evidence type="ECO:0000256" key="7">
    <source>
        <dbReference type="ARBA" id="ARBA00022779"/>
    </source>
</evidence>
<accession>A0A1M4XNV5</accession>
<keyword evidence="12" id="KW-0732">Signal</keyword>
<comment type="subcellular location">
    <subcellularLocation>
        <location evidence="10">Cell inner membrane</location>
    </subcellularLocation>
    <subcellularLocation>
        <location evidence="2">Cell membrane</location>
        <topology evidence="2">Single-pass membrane protein</topology>
    </subcellularLocation>
</comment>
<dbReference type="Pfam" id="PF03748">
    <property type="entry name" value="FliL"/>
    <property type="match status" value="1"/>
</dbReference>
<keyword evidence="13" id="KW-0969">Cilium</keyword>
<comment type="similarity">
    <text evidence="3 10">Belongs to the FliL family.</text>
</comment>
<evidence type="ECO:0000256" key="3">
    <source>
        <dbReference type="ARBA" id="ARBA00008281"/>
    </source>
</evidence>
<sequence>MKKLLPIVFLVLGLGAGAAAGLFLAPDKSAEDHAEEDGAKKENEHAAEEKHGTEKAPVDSHDGGAHGNGHDGGGYEYLKLTKQFVVPLVEDDKISALVTVSLSLEAQPGNAEKFYRLEPKLRDAFLQVLFDHANMGGFDGEFTHSDNMETLRRSLLEAARKDLGDEVNRVLIVSMSRQDT</sequence>
<reference evidence="13 14" key="1">
    <citation type="submission" date="2016-11" db="EMBL/GenBank/DDBJ databases">
        <authorList>
            <person name="Varghese N."/>
            <person name="Submissions S."/>
        </authorList>
    </citation>
    <scope>NUCLEOTIDE SEQUENCE [LARGE SCALE GENOMIC DNA]</scope>
    <source>
        <strain evidence="13 14">DSM 29341</strain>
    </source>
</reference>
<proteinExistence type="inferred from homology"/>
<evidence type="ECO:0000256" key="10">
    <source>
        <dbReference type="RuleBase" id="RU364125"/>
    </source>
</evidence>
<keyword evidence="13" id="KW-0282">Flagellum</keyword>